<feature type="compositionally biased region" description="Basic residues" evidence="1">
    <location>
        <begin position="219"/>
        <end position="240"/>
    </location>
</feature>
<evidence type="ECO:0000313" key="2">
    <source>
        <dbReference type="EMBL" id="CAG8982538.1"/>
    </source>
</evidence>
<feature type="compositionally biased region" description="Acidic residues" evidence="1">
    <location>
        <begin position="573"/>
        <end position="582"/>
    </location>
</feature>
<feature type="compositionally biased region" description="Polar residues" evidence="1">
    <location>
        <begin position="971"/>
        <end position="992"/>
    </location>
</feature>
<feature type="compositionally biased region" description="Polar residues" evidence="1">
    <location>
        <begin position="942"/>
        <end position="952"/>
    </location>
</feature>
<proteinExistence type="predicted"/>
<dbReference type="Proteomes" id="UP000701801">
    <property type="component" value="Unassembled WGS sequence"/>
</dbReference>
<feature type="region of interest" description="Disordered" evidence="1">
    <location>
        <begin position="1072"/>
        <end position="1131"/>
    </location>
</feature>
<feature type="compositionally biased region" description="Pro residues" evidence="1">
    <location>
        <begin position="1"/>
        <end position="12"/>
    </location>
</feature>
<dbReference type="AlphaFoldDB" id="A0A9N9LX38"/>
<reference evidence="2" key="1">
    <citation type="submission" date="2021-07" db="EMBL/GenBank/DDBJ databases">
        <authorList>
            <person name="Durling M."/>
        </authorList>
    </citation>
    <scope>NUCLEOTIDE SEQUENCE</scope>
</reference>
<gene>
    <name evidence="2" type="ORF">HYALB_00002320</name>
</gene>
<feature type="compositionally biased region" description="Polar residues" evidence="1">
    <location>
        <begin position="1080"/>
        <end position="1108"/>
    </location>
</feature>
<comment type="caution">
    <text evidence="2">The sequence shown here is derived from an EMBL/GenBank/DDBJ whole genome shotgun (WGS) entry which is preliminary data.</text>
</comment>
<evidence type="ECO:0000313" key="3">
    <source>
        <dbReference type="Proteomes" id="UP000701801"/>
    </source>
</evidence>
<feature type="region of interest" description="Disordered" evidence="1">
    <location>
        <begin position="1"/>
        <end position="113"/>
    </location>
</feature>
<feature type="compositionally biased region" description="Polar residues" evidence="1">
    <location>
        <begin position="605"/>
        <end position="622"/>
    </location>
</feature>
<protein>
    <submittedName>
        <fullName evidence="2">Uncharacterized protein</fullName>
    </submittedName>
</protein>
<feature type="compositionally biased region" description="Acidic residues" evidence="1">
    <location>
        <begin position="657"/>
        <end position="666"/>
    </location>
</feature>
<name>A0A9N9LX38_9HELO</name>
<feature type="region of interest" description="Disordered" evidence="1">
    <location>
        <begin position="650"/>
        <end position="669"/>
    </location>
</feature>
<feature type="compositionally biased region" description="Basic and acidic residues" evidence="1">
    <location>
        <begin position="537"/>
        <end position="548"/>
    </location>
</feature>
<accession>A0A9N9LX38</accession>
<sequence>MAPSKPSNPPSYPRKIPQRFKPVRSEIFAVMASRSQARRDQNRPEAGSAETAGELSVAPVRVLQGPPAGDASAECSSREGPPLKIPSIVVPSAKATRKRSRPSATQLARVPKLPKRNIQLRAALHAAARAKNASDGVSLDGEAIESEGVANRVLRPSSCFVDGDAEDKATNSEPDHDVNANQAQLESDLGPSQHAEDREHGGDEQLLREDTARQMIQKNPKHKSFFKVSKPRVQRRKEHRRQSVDELMVTTERLSRATLTEGSSDEELSMVLHGTPKFKKNTRKPVNLHNIDNTDFRMPKSFDSTPSPSLKFSCSDGFVGKEASPIGLVMRVRYPGQKNPRDRRKKSPLKMSELVIGNKRHQEERKRRKHGREIPSSSGQQYFEPRREPPNDIVGLEDDTVMTASAITTGNEQDGLDVPNMPEEMLIDGDDHNPQITHNAGLDIDEDGHQLLTPSTMGYKSDDRNPLPTTELDFSRRKSVVQNEDAAADSVEKGTFMQSQAAFESGLFLGGSEKVSKPGPSESLESDQTSKKAPRTPCREGATDHSDGEVDITEDEDSDGTESADGNVGTGNDEVDEDEEMESANGEHVCILSDTHTERTDTESESVSDYHTSDGCSLQSSELKSDGGDDLEEIVCDEDDLSDVASVITRPSQGSEMDIEGADQQDDLNMTDVRSTPGDEPQASCSNCFKSDEVVLDDFISVERPLSNILEMGLEDVVGCDHHDIAGAESDTEDEVEASRYCGLDFEINAHDEQPFGKKAASFFETMDQDESTVVVTGAARALPIETPDDDDEVMLLIEKQESIEGNSPSNGNPRLEILPSEIPDSNPENQMPQLFSVSLCRNEVPAPLLVMPPDGAKETLSQQSCLQEQVWAPRAPHPSTSMEIEGDEIVDCSSPPSSRSVSYTGISKHSKRERPSTRVSGFSRGSRAISYHPRQAPRRSPTLTRTHSLTLVRSRSSPEPASESAMFSDQPDQPSSRVDAQPLRSQHNQLSSFHSEQTTCDCMSLRSVSASTDLISTSQQAEDEEILMGQPDYSSGQLPDPEVPSSRLTYVPEGSYMSRTQQELQDPFCLVPKPRSKSMFASTSRPESQQLGRESQASFAPTSSLASSIAPRQRSKRFPTLTESSQEGGVLKELTRRTSVAHGTTPITGKRRSSAVPRLLNVLNTQFSQSTALQGPRKV</sequence>
<organism evidence="2 3">
    <name type="scientific">Hymenoscyphus albidus</name>
    <dbReference type="NCBI Taxonomy" id="595503"/>
    <lineage>
        <taxon>Eukaryota</taxon>
        <taxon>Fungi</taxon>
        <taxon>Dikarya</taxon>
        <taxon>Ascomycota</taxon>
        <taxon>Pezizomycotina</taxon>
        <taxon>Leotiomycetes</taxon>
        <taxon>Helotiales</taxon>
        <taxon>Helotiaceae</taxon>
        <taxon>Hymenoscyphus</taxon>
    </lineage>
</organism>
<feature type="region of interest" description="Disordered" evidence="1">
    <location>
        <begin position="510"/>
        <end position="629"/>
    </location>
</feature>
<feature type="compositionally biased region" description="Acidic residues" evidence="1">
    <location>
        <begin position="549"/>
        <end position="562"/>
    </location>
</feature>
<feature type="region of interest" description="Disordered" evidence="1">
    <location>
        <begin position="215"/>
        <end position="246"/>
    </location>
</feature>
<feature type="region of interest" description="Disordered" evidence="1">
    <location>
        <begin position="334"/>
        <end position="393"/>
    </location>
</feature>
<dbReference type="OrthoDB" id="10305160at2759"/>
<feature type="compositionally biased region" description="Low complexity" evidence="1">
    <location>
        <begin position="954"/>
        <end position="966"/>
    </location>
</feature>
<feature type="region of interest" description="Disordered" evidence="1">
    <location>
        <begin position="155"/>
        <end position="177"/>
    </location>
</feature>
<evidence type="ECO:0000256" key="1">
    <source>
        <dbReference type="SAM" id="MobiDB-lite"/>
    </source>
</evidence>
<keyword evidence="3" id="KW-1185">Reference proteome</keyword>
<feature type="region of interest" description="Disordered" evidence="1">
    <location>
        <begin position="455"/>
        <end position="478"/>
    </location>
</feature>
<feature type="compositionally biased region" description="Low complexity" evidence="1">
    <location>
        <begin position="894"/>
        <end position="903"/>
    </location>
</feature>
<dbReference type="EMBL" id="CAJVRM010000640">
    <property type="protein sequence ID" value="CAG8982538.1"/>
    <property type="molecule type" value="Genomic_DNA"/>
</dbReference>
<feature type="region of interest" description="Disordered" evidence="1">
    <location>
        <begin position="889"/>
        <end position="992"/>
    </location>
</feature>
<feature type="compositionally biased region" description="Basic and acidic residues" evidence="1">
    <location>
        <begin position="166"/>
        <end position="177"/>
    </location>
</feature>